<evidence type="ECO:0000313" key="1">
    <source>
        <dbReference type="EMBL" id="KAL3529875.1"/>
    </source>
</evidence>
<reference evidence="1 2" key="1">
    <citation type="submission" date="2024-11" db="EMBL/GenBank/DDBJ databases">
        <title>A near-complete genome assembly of Cinchona calisaya.</title>
        <authorList>
            <person name="Lian D.C."/>
            <person name="Zhao X.W."/>
            <person name="Wei L."/>
        </authorList>
    </citation>
    <scope>NUCLEOTIDE SEQUENCE [LARGE SCALE GENOMIC DNA]</scope>
    <source>
        <tissue evidence="1">Nenye</tissue>
    </source>
</reference>
<name>A0ABD3AH81_9GENT</name>
<keyword evidence="2" id="KW-1185">Reference proteome</keyword>
<organism evidence="1 2">
    <name type="scientific">Cinchona calisaya</name>
    <dbReference type="NCBI Taxonomy" id="153742"/>
    <lineage>
        <taxon>Eukaryota</taxon>
        <taxon>Viridiplantae</taxon>
        <taxon>Streptophyta</taxon>
        <taxon>Embryophyta</taxon>
        <taxon>Tracheophyta</taxon>
        <taxon>Spermatophyta</taxon>
        <taxon>Magnoliopsida</taxon>
        <taxon>eudicotyledons</taxon>
        <taxon>Gunneridae</taxon>
        <taxon>Pentapetalae</taxon>
        <taxon>asterids</taxon>
        <taxon>lamiids</taxon>
        <taxon>Gentianales</taxon>
        <taxon>Rubiaceae</taxon>
        <taxon>Cinchonoideae</taxon>
        <taxon>Cinchoneae</taxon>
        <taxon>Cinchona</taxon>
    </lineage>
</organism>
<dbReference type="Proteomes" id="UP001630127">
    <property type="component" value="Unassembled WGS sequence"/>
</dbReference>
<evidence type="ECO:0000313" key="2">
    <source>
        <dbReference type="Proteomes" id="UP001630127"/>
    </source>
</evidence>
<sequence>METLSLGESFHHHDRLQKPQISIGSENYYTTQKKCPTRLMGLDYEVPYKKGKHNVVVDTLSRREGDMEEERVPEQINAISAIKPNWLSEVVGSYKEDS</sequence>
<gene>
    <name evidence="1" type="ORF">ACH5RR_009197</name>
</gene>
<dbReference type="AlphaFoldDB" id="A0ABD3AH81"/>
<dbReference type="EMBL" id="JBJUIK010000004">
    <property type="protein sequence ID" value="KAL3529875.1"/>
    <property type="molecule type" value="Genomic_DNA"/>
</dbReference>
<accession>A0ABD3AH81</accession>
<proteinExistence type="predicted"/>
<comment type="caution">
    <text evidence="1">The sequence shown here is derived from an EMBL/GenBank/DDBJ whole genome shotgun (WGS) entry which is preliminary data.</text>
</comment>
<protein>
    <submittedName>
        <fullName evidence="1">Uncharacterized protein</fullName>
    </submittedName>
</protein>